<evidence type="ECO:0000313" key="3">
    <source>
        <dbReference type="Proteomes" id="UP001186944"/>
    </source>
</evidence>
<dbReference type="PANTHER" id="PTHR24114:SF2">
    <property type="entry name" value="F-BOX DOMAIN-CONTAINING PROTEIN-RELATED"/>
    <property type="match status" value="1"/>
</dbReference>
<evidence type="ECO:0000256" key="1">
    <source>
        <dbReference type="SAM" id="MobiDB-lite"/>
    </source>
</evidence>
<dbReference type="EMBL" id="VSWD01000005">
    <property type="protein sequence ID" value="KAK3103189.1"/>
    <property type="molecule type" value="Genomic_DNA"/>
</dbReference>
<dbReference type="PANTHER" id="PTHR24114">
    <property type="entry name" value="LEUCINE RICH REPEAT FAMILY PROTEIN"/>
    <property type="match status" value="1"/>
</dbReference>
<dbReference type="SUPFAM" id="SSF52047">
    <property type="entry name" value="RNI-like"/>
    <property type="match status" value="1"/>
</dbReference>
<dbReference type="InterPro" id="IPR001611">
    <property type="entry name" value="Leu-rich_rpt"/>
</dbReference>
<dbReference type="Pfam" id="PF13516">
    <property type="entry name" value="LRR_6"/>
    <property type="match status" value="5"/>
</dbReference>
<feature type="compositionally biased region" description="Polar residues" evidence="1">
    <location>
        <begin position="177"/>
        <end position="203"/>
    </location>
</feature>
<name>A0AA88YDM0_PINIB</name>
<dbReference type="Gene3D" id="3.80.10.10">
    <property type="entry name" value="Ribonuclease Inhibitor"/>
    <property type="match status" value="3"/>
</dbReference>
<organism evidence="2 3">
    <name type="scientific">Pinctada imbricata</name>
    <name type="common">Atlantic pearl-oyster</name>
    <name type="synonym">Pinctada martensii</name>
    <dbReference type="NCBI Taxonomy" id="66713"/>
    <lineage>
        <taxon>Eukaryota</taxon>
        <taxon>Metazoa</taxon>
        <taxon>Spiralia</taxon>
        <taxon>Lophotrochozoa</taxon>
        <taxon>Mollusca</taxon>
        <taxon>Bivalvia</taxon>
        <taxon>Autobranchia</taxon>
        <taxon>Pteriomorphia</taxon>
        <taxon>Pterioida</taxon>
        <taxon>Pterioidea</taxon>
        <taxon>Pteriidae</taxon>
        <taxon>Pinctada</taxon>
    </lineage>
</organism>
<dbReference type="SMART" id="SM00368">
    <property type="entry name" value="LRR_RI"/>
    <property type="match status" value="8"/>
</dbReference>
<comment type="caution">
    <text evidence="2">The sequence shown here is derived from an EMBL/GenBank/DDBJ whole genome shotgun (WGS) entry which is preliminary data.</text>
</comment>
<keyword evidence="3" id="KW-1185">Reference proteome</keyword>
<dbReference type="InterPro" id="IPR011029">
    <property type="entry name" value="DEATH-like_dom_sf"/>
</dbReference>
<dbReference type="SUPFAM" id="SSF47986">
    <property type="entry name" value="DEATH domain"/>
    <property type="match status" value="1"/>
</dbReference>
<evidence type="ECO:0000313" key="2">
    <source>
        <dbReference type="EMBL" id="KAK3103189.1"/>
    </source>
</evidence>
<feature type="region of interest" description="Disordered" evidence="1">
    <location>
        <begin position="65"/>
        <end position="211"/>
    </location>
</feature>
<protein>
    <submittedName>
        <fullName evidence="2">Uncharacterized protein</fullName>
    </submittedName>
</protein>
<dbReference type="InterPro" id="IPR032675">
    <property type="entry name" value="LRR_dom_sf"/>
</dbReference>
<proteinExistence type="predicted"/>
<accession>A0AA88YDM0</accession>
<gene>
    <name evidence="2" type="ORF">FSP39_017158</name>
</gene>
<dbReference type="Gene3D" id="1.10.533.10">
    <property type="entry name" value="Death Domain, Fas"/>
    <property type="match status" value="1"/>
</dbReference>
<feature type="compositionally biased region" description="Basic and acidic residues" evidence="1">
    <location>
        <begin position="65"/>
        <end position="76"/>
    </location>
</feature>
<sequence length="771" mass="86104">MNSVILRVKSSLCGGGAYNCRRHEIAWSANWDFETEEDPHQEEEEESVPSWKFWRHFTLRRGNDKKSKSDLYRADGVDPPTDSLDNEKGKWRRSNSLKPPPKPPRLFLFRSSSVSTPRDSVAGNMDRSSQGFQSRARDNNNIPTAHVTPVRQETGLDNDPNNKDTENNNKIVKSGDDTTTNNVNIVRPTVHSTTNNANVIPPSQNNTTNNANVVQPRLRNSGALNNNANTKIKIVTPDLTPRRNINRSRRTTEVIPQSDRHKLILQNSYELLCQKLDPSSILSSLEAQKVLPDEDILAFRGHPDRRLVCESLVHSLLEGSFFNFMLFCDILRKTSEYKSIASILDTMKEVYDVIFDVPASTSDEIPILEEEKTVSFEVGYYNVETGIMKPVVELEKARDSSKRYSRDSLLLKRASRLSFSSMSSDATKQEEVDMELHGTPMINICISGHSLHGDRAKSLAGVLDKFSCILELRIGKTQLNGRDVGYLSVPIQIDSSLCVLDLRLNQIGNEGARLLAAPLQKNTRLKVLNISSTGIDHEGCKHLSEALKQNNTLTEFDLSFLEIGDSGCISLGNMLKQNKSLSKLRVRSANITWIGCGILFEGVQQSKSLKELDLSRNFIGDDGMEMMCRHLSEKCSLVDLNLENCGITSAGCSLLSDVILMNKTMQHLDLSVNFIADAGITKLSAALERNKTIKTLGLNMCGITNDGFAKILDILECNPTLTMLKLCYNRLGREYSNPSASSDDLRYRVRIVTSSNPKLKLLLWGNAFDDG</sequence>
<reference evidence="2" key="1">
    <citation type="submission" date="2019-08" db="EMBL/GenBank/DDBJ databases">
        <title>The improved chromosome-level genome for the pearl oyster Pinctada fucata martensii using PacBio sequencing and Hi-C.</title>
        <authorList>
            <person name="Zheng Z."/>
        </authorList>
    </citation>
    <scope>NUCLEOTIDE SEQUENCE</scope>
    <source>
        <strain evidence="2">ZZ-2019</strain>
        <tissue evidence="2">Adductor muscle</tissue>
    </source>
</reference>
<feature type="compositionally biased region" description="Polar residues" evidence="1">
    <location>
        <begin position="126"/>
        <end position="143"/>
    </location>
</feature>
<dbReference type="Proteomes" id="UP001186944">
    <property type="component" value="Unassembled WGS sequence"/>
</dbReference>
<dbReference type="InterPro" id="IPR052394">
    <property type="entry name" value="LRR-containing"/>
</dbReference>
<dbReference type="AlphaFoldDB" id="A0AA88YDM0"/>